<evidence type="ECO:0000313" key="2">
    <source>
        <dbReference type="EMBL" id="CAD7088455.1"/>
    </source>
</evidence>
<evidence type="ECO:0000256" key="1">
    <source>
        <dbReference type="SAM" id="MobiDB-lite"/>
    </source>
</evidence>
<feature type="compositionally biased region" description="Low complexity" evidence="1">
    <location>
        <begin position="201"/>
        <end position="217"/>
    </location>
</feature>
<gene>
    <name evidence="2" type="ORF">HERILL_LOCUS11078</name>
</gene>
<dbReference type="FunCoup" id="A0A7R8UWL7">
    <property type="interactions" value="26"/>
</dbReference>
<feature type="region of interest" description="Disordered" evidence="1">
    <location>
        <begin position="64"/>
        <end position="437"/>
    </location>
</feature>
<dbReference type="InterPro" id="IPR043407">
    <property type="entry name" value="Nkap_D1"/>
</dbReference>
<keyword evidence="3" id="KW-1185">Reference proteome</keyword>
<sequence length="583" mass="66850">MSASARRRELSPRSSKLRMDRQPVVARITDPSLPAGKRKEIDNVMKKARASSNDYWDKKLLEVEEKDPNRWRHTGYKKMYIEGDSSSESDRGERDGFRYNNRYRSRSRSHSRPRANRRTPPSSPPLRRRPSPPDMRRISPDMRRPRSPDGRRPPRSPELRRRPRSPPEPPMGGPGRRVSSGDGRKSPRSPRSPIDSRRRSPSSPGSRRRSPLSLQSGKRGIILPRSKRPPSPPPKPSRSRSNSSVSSCSDESCSVCSPKHRRPRSRSTSLSRSRPGPRSPPPKMSGHTRSSIPRPGPPSSSSLSGKNRMPIGPGGVPNSSSSRMRPVSPPPIRPEKYRDDKVPVPERSRAVGVERPPPPEPGVKVTRSNRHSPPEDPRLKIRPPEPPEPAPVPKKKKEKTTEKLRTKIKIEGEKRKKHGSSSESEESSDSEGSLPTFTATTRLTLSERFGKMAQWSIDRSNMENMRITKDSAGGALKVMIEEGLESPPRRYSYSPAPAGHFPEELATTAPSGMLSWDDVRVRYEYYKSRGYLRDLDLKDYIKWEEWWYRYQEWLKQERYYEFWERQQIHRRRRKKVPIAQRLN</sequence>
<protein>
    <recommendedName>
        <fullName evidence="4">Serine/arginine repetitive matrix protein 1</fullName>
    </recommendedName>
</protein>
<feature type="compositionally biased region" description="Low complexity" evidence="1">
    <location>
        <begin position="317"/>
        <end position="326"/>
    </location>
</feature>
<dbReference type="PANTHER" id="PTHR46940">
    <property type="entry name" value="NKAP DOMAIN-CONTAINING 1"/>
    <property type="match status" value="1"/>
</dbReference>
<feature type="compositionally biased region" description="Basic residues" evidence="1">
    <location>
        <begin position="101"/>
        <end position="117"/>
    </location>
</feature>
<dbReference type="Pfam" id="PF15692">
    <property type="entry name" value="NKAP"/>
    <property type="match status" value="1"/>
</dbReference>
<proteinExistence type="predicted"/>
<feature type="compositionally biased region" description="Basic and acidic residues" evidence="1">
    <location>
        <begin position="88"/>
        <end position="97"/>
    </location>
</feature>
<dbReference type="Proteomes" id="UP000594454">
    <property type="component" value="Chromosome 4"/>
</dbReference>
<evidence type="ECO:0000313" key="3">
    <source>
        <dbReference type="Proteomes" id="UP000594454"/>
    </source>
</evidence>
<feature type="compositionally biased region" description="Basic and acidic residues" evidence="1">
    <location>
        <begin position="399"/>
        <end position="414"/>
    </location>
</feature>
<feature type="compositionally biased region" description="Low complexity" evidence="1">
    <location>
        <begin position="266"/>
        <end position="276"/>
    </location>
</feature>
<dbReference type="AlphaFoldDB" id="A0A7R8UWL7"/>
<name>A0A7R8UWL7_HERIL</name>
<feature type="compositionally biased region" description="Basic and acidic residues" evidence="1">
    <location>
        <begin position="333"/>
        <end position="349"/>
    </location>
</feature>
<organism evidence="2 3">
    <name type="scientific">Hermetia illucens</name>
    <name type="common">Black soldier fly</name>
    <dbReference type="NCBI Taxonomy" id="343691"/>
    <lineage>
        <taxon>Eukaryota</taxon>
        <taxon>Metazoa</taxon>
        <taxon>Ecdysozoa</taxon>
        <taxon>Arthropoda</taxon>
        <taxon>Hexapoda</taxon>
        <taxon>Insecta</taxon>
        <taxon>Pterygota</taxon>
        <taxon>Neoptera</taxon>
        <taxon>Endopterygota</taxon>
        <taxon>Diptera</taxon>
        <taxon>Brachycera</taxon>
        <taxon>Stratiomyomorpha</taxon>
        <taxon>Stratiomyidae</taxon>
        <taxon>Hermetiinae</taxon>
        <taxon>Hermetia</taxon>
    </lineage>
</organism>
<accession>A0A7R8UWL7</accession>
<dbReference type="InParanoid" id="A0A7R8UWL7"/>
<feature type="compositionally biased region" description="Basic and acidic residues" evidence="1">
    <location>
        <begin position="1"/>
        <end position="21"/>
    </location>
</feature>
<reference evidence="2 3" key="1">
    <citation type="submission" date="2020-11" db="EMBL/GenBank/DDBJ databases">
        <authorList>
            <person name="Wallbank WR R."/>
            <person name="Pardo Diaz C."/>
            <person name="Kozak K."/>
            <person name="Martin S."/>
            <person name="Jiggins C."/>
            <person name="Moest M."/>
            <person name="Warren A I."/>
            <person name="Generalovic N T."/>
            <person name="Byers J.R.P. K."/>
            <person name="Montejo-Kovacevich G."/>
            <person name="Yen C E."/>
        </authorList>
    </citation>
    <scope>NUCLEOTIDE SEQUENCE [LARGE SCALE GENOMIC DNA]</scope>
</reference>
<feature type="compositionally biased region" description="Basic and acidic residues" evidence="1">
    <location>
        <begin position="372"/>
        <end position="385"/>
    </location>
</feature>
<dbReference type="OrthoDB" id="8197488at2759"/>
<dbReference type="OMA" id="LWERSQM"/>
<dbReference type="PANTHER" id="PTHR46940:SF1">
    <property type="entry name" value="NKAP DOMAIN CONTAINING 1"/>
    <property type="match status" value="1"/>
</dbReference>
<feature type="region of interest" description="Disordered" evidence="1">
    <location>
        <begin position="1"/>
        <end position="39"/>
    </location>
</feature>
<dbReference type="EMBL" id="LR899012">
    <property type="protein sequence ID" value="CAD7088455.1"/>
    <property type="molecule type" value="Genomic_DNA"/>
</dbReference>
<evidence type="ECO:0008006" key="4">
    <source>
        <dbReference type="Google" id="ProtNLM"/>
    </source>
</evidence>
<feature type="compositionally biased region" description="Basic and acidic residues" evidence="1">
    <location>
        <begin position="134"/>
        <end position="160"/>
    </location>
</feature>
<feature type="compositionally biased region" description="Low complexity" evidence="1">
    <location>
        <begin position="239"/>
        <end position="257"/>
    </location>
</feature>